<dbReference type="Proteomes" id="UP000196878">
    <property type="component" value="Unassembled WGS sequence"/>
</dbReference>
<feature type="binding site" evidence="10">
    <location>
        <position position="130"/>
    </location>
    <ligand>
        <name>NAD(+)</name>
        <dbReference type="ChEBI" id="CHEBI:57540"/>
    </ligand>
</feature>
<evidence type="ECO:0000256" key="10">
    <source>
        <dbReference type="PIRSR" id="PIRSR000112-3"/>
    </source>
</evidence>
<evidence type="ECO:0000259" key="11">
    <source>
        <dbReference type="Pfam" id="PF00465"/>
    </source>
</evidence>
<keyword evidence="1 8" id="KW-0479">Metal-binding</keyword>
<dbReference type="PANTHER" id="PTHR43616">
    <property type="entry name" value="GLYCEROL DEHYDROGENASE"/>
    <property type="match status" value="1"/>
</dbReference>
<dbReference type="SUPFAM" id="SSF56796">
    <property type="entry name" value="Dehydroquinate synthase-like"/>
    <property type="match status" value="1"/>
</dbReference>
<dbReference type="InterPro" id="IPR016205">
    <property type="entry name" value="Glycerol_DH"/>
</dbReference>
<name>A0A212A8R6_9RHOB</name>
<feature type="domain" description="Alcohol dehydrogenase iron-type/glycerol dehydrogenase GldA" evidence="11">
    <location>
        <begin position="7"/>
        <end position="153"/>
    </location>
</feature>
<dbReference type="AlphaFoldDB" id="A0A212A8R6"/>
<dbReference type="PIRSF" id="PIRSF000112">
    <property type="entry name" value="Glycerol_dehydrogenase"/>
    <property type="match status" value="1"/>
</dbReference>
<feature type="binding site" evidence="8">
    <location>
        <position position="170"/>
    </location>
    <ligand>
        <name>glycerol</name>
        <dbReference type="ChEBI" id="CHEBI:17754"/>
    </ligand>
</feature>
<keyword evidence="8" id="KW-0862">Zinc</keyword>
<dbReference type="PANTHER" id="PTHR43616:SF5">
    <property type="entry name" value="GLYCEROL DEHYDROGENASE 1"/>
    <property type="match status" value="1"/>
</dbReference>
<evidence type="ECO:0000313" key="12">
    <source>
        <dbReference type="EMBL" id="OWJ75985.1"/>
    </source>
</evidence>
<evidence type="ECO:0000256" key="4">
    <source>
        <dbReference type="ARBA" id="ARBA00037918"/>
    </source>
</evidence>
<dbReference type="Pfam" id="PF00465">
    <property type="entry name" value="Fe-ADH"/>
    <property type="match status" value="1"/>
</dbReference>
<protein>
    <recommendedName>
        <fullName evidence="6">Glycerol dehydrogenase</fullName>
        <ecNumber evidence="5">1.1.1.6</ecNumber>
    </recommendedName>
</protein>
<comment type="catalytic activity">
    <reaction evidence="7">
        <text>glycerol + NAD(+) = dihydroxyacetone + NADH + H(+)</text>
        <dbReference type="Rhea" id="RHEA:13769"/>
        <dbReference type="ChEBI" id="CHEBI:15378"/>
        <dbReference type="ChEBI" id="CHEBI:16016"/>
        <dbReference type="ChEBI" id="CHEBI:17754"/>
        <dbReference type="ChEBI" id="CHEBI:57540"/>
        <dbReference type="ChEBI" id="CHEBI:57945"/>
        <dbReference type="EC" id="1.1.1.6"/>
    </reaction>
</comment>
<comment type="caution">
    <text evidence="12">The sequence shown here is derived from an EMBL/GenBank/DDBJ whole genome shotgun (WGS) entry which is preliminary data.</text>
</comment>
<feature type="binding site" evidence="8">
    <location>
        <position position="270"/>
    </location>
    <ligand>
        <name>glycerol</name>
        <dbReference type="ChEBI" id="CHEBI:17754"/>
    </ligand>
</feature>
<dbReference type="Gene3D" id="1.20.1090.10">
    <property type="entry name" value="Dehydroquinate synthase-like - alpha domain"/>
    <property type="match status" value="1"/>
</dbReference>
<feature type="binding site" evidence="10">
    <location>
        <position position="124"/>
    </location>
    <ligand>
        <name>NAD(+)</name>
        <dbReference type="ChEBI" id="CHEBI:57540"/>
    </ligand>
</feature>
<evidence type="ECO:0000256" key="6">
    <source>
        <dbReference type="ARBA" id="ARBA00040132"/>
    </source>
</evidence>
<sequence length="358" mass="37106">MKIFSSPALYIQGPGALERAGAVAAASGRRALMVSDTIVLELIGERMRRSVEAAGLAFHSVSFADDVTHANVDRMVAQAREFAPDVVFACGGGKGIDAGKAVGDILGARMISVPTAASSDAPTSRNYVFYSDTHALLSVEKLVRNPDAVLVDTAVIAQAPPRLLSSGIGDALVKRWEAEQCIASGGPNMHGASATIASSLLARLCADVLLADGPAALRVAGSGAPDSAFERVIEACLLLAGLGFEGSGLSIPHAMTRGLSAIPEAAAQLHGLQVAYALMVHFRLENRPEGFVAEMRDFYRAAGLPATLAELGVTTVDESVIGIIADLTLKAPHTLNFERSLSAADIAEAIRSVEASPP</sequence>
<feature type="binding site" evidence="8">
    <location>
        <position position="253"/>
    </location>
    <ligand>
        <name>glycerol</name>
        <dbReference type="ChEBI" id="CHEBI:17754"/>
    </ligand>
</feature>
<dbReference type="Gene3D" id="3.40.50.1970">
    <property type="match status" value="1"/>
</dbReference>
<keyword evidence="13" id="KW-1185">Reference proteome</keyword>
<evidence type="ECO:0000256" key="9">
    <source>
        <dbReference type="PIRSR" id="PIRSR000112-2"/>
    </source>
</evidence>
<feature type="binding site" evidence="9">
    <location>
        <position position="120"/>
    </location>
    <ligand>
        <name>glycerol</name>
        <dbReference type="ChEBI" id="CHEBI:17754"/>
    </ligand>
</feature>
<evidence type="ECO:0000313" key="13">
    <source>
        <dbReference type="Proteomes" id="UP000196878"/>
    </source>
</evidence>
<keyword evidence="3 10" id="KW-0520">NAD</keyword>
<evidence type="ECO:0000256" key="8">
    <source>
        <dbReference type="PIRSR" id="PIRSR000112-1"/>
    </source>
</evidence>
<organism evidence="12 13">
    <name type="scientific">Haematobacter genomosp. 1</name>
    <dbReference type="NCBI Taxonomy" id="366618"/>
    <lineage>
        <taxon>Bacteria</taxon>
        <taxon>Pseudomonadati</taxon>
        <taxon>Pseudomonadota</taxon>
        <taxon>Alphaproteobacteria</taxon>
        <taxon>Rhodobacterales</taxon>
        <taxon>Paracoccaceae</taxon>
        <taxon>Haematobacter</taxon>
    </lineage>
</organism>
<evidence type="ECO:0000256" key="5">
    <source>
        <dbReference type="ARBA" id="ARBA00039147"/>
    </source>
</evidence>
<reference evidence="12 13" key="1">
    <citation type="submission" date="2016-12" db="EMBL/GenBank/DDBJ databases">
        <title>Comparison of Traditional DNA-DNA Hybridization with In Silico Genomic Analysis.</title>
        <authorList>
            <person name="Nicholson A.C."/>
            <person name="Humrighouse B.W."/>
            <person name="Graziano J."/>
            <person name="Lasker B."/>
            <person name="Whitney A.M."/>
            <person name="Mcquiston J.R."/>
        </authorList>
    </citation>
    <scope>NUCLEOTIDE SEQUENCE [LARGE SCALE GENOMIC DNA]</scope>
    <source>
        <strain evidence="12 13">H2240</strain>
    </source>
</reference>
<evidence type="ECO:0000256" key="7">
    <source>
        <dbReference type="ARBA" id="ARBA00049006"/>
    </source>
</evidence>
<proteinExistence type="predicted"/>
<dbReference type="EMBL" id="NIPW01000032">
    <property type="protein sequence ID" value="OWJ75985.1"/>
    <property type="molecule type" value="Genomic_DNA"/>
</dbReference>
<feature type="binding site" evidence="10">
    <location>
        <begin position="93"/>
        <end position="97"/>
    </location>
    <ligand>
        <name>NAD(+)</name>
        <dbReference type="ChEBI" id="CHEBI:57540"/>
    </ligand>
</feature>
<accession>A0A212A8R6</accession>
<gene>
    <name evidence="12" type="ORF">CDV49_15870</name>
</gene>
<dbReference type="CDD" id="cd08170">
    <property type="entry name" value="GlyDH"/>
    <property type="match status" value="1"/>
</dbReference>
<dbReference type="GO" id="GO:0046872">
    <property type="term" value="F:metal ion binding"/>
    <property type="evidence" value="ECO:0007669"/>
    <property type="project" value="UniProtKB-KW"/>
</dbReference>
<comment type="cofactor">
    <cofactor evidence="8">
        <name>Zn(2+)</name>
        <dbReference type="ChEBI" id="CHEBI:29105"/>
    </cofactor>
    <text evidence="8">Binds 1 zinc ion per subunit.</text>
</comment>
<comment type="pathway">
    <text evidence="4">Polyol metabolism; glycerol fermentation; glycerone phosphate from glycerol (oxidative route): step 1/2.</text>
</comment>
<feature type="binding site" evidence="10">
    <location>
        <begin position="115"/>
        <end position="118"/>
    </location>
    <ligand>
        <name>NAD(+)</name>
        <dbReference type="ChEBI" id="CHEBI:57540"/>
    </ligand>
</feature>
<dbReference type="InterPro" id="IPR001670">
    <property type="entry name" value="ADH_Fe/GldA"/>
</dbReference>
<evidence type="ECO:0000256" key="3">
    <source>
        <dbReference type="ARBA" id="ARBA00023027"/>
    </source>
</evidence>
<evidence type="ECO:0000256" key="1">
    <source>
        <dbReference type="ARBA" id="ARBA00022723"/>
    </source>
</evidence>
<evidence type="ECO:0000256" key="2">
    <source>
        <dbReference type="ARBA" id="ARBA00023002"/>
    </source>
</evidence>
<keyword evidence="2" id="KW-0560">Oxidoreductase</keyword>
<dbReference type="GO" id="GO:0008888">
    <property type="term" value="F:glycerol dehydrogenase (NAD+) activity"/>
    <property type="evidence" value="ECO:0007669"/>
    <property type="project" value="UniProtKB-EC"/>
</dbReference>
<dbReference type="EC" id="1.1.1.6" evidence="5"/>
<dbReference type="OrthoDB" id="5198708at2"/>